<organism evidence="2 3">
    <name type="scientific">Thiothrix winogradskyi</name>
    <dbReference type="NCBI Taxonomy" id="96472"/>
    <lineage>
        <taxon>Bacteria</taxon>
        <taxon>Pseudomonadati</taxon>
        <taxon>Pseudomonadota</taxon>
        <taxon>Gammaproteobacteria</taxon>
        <taxon>Thiotrichales</taxon>
        <taxon>Thiotrichaceae</taxon>
        <taxon>Thiothrix</taxon>
    </lineage>
</organism>
<dbReference type="RefSeq" id="WP_236501617.1">
    <property type="nucleotide sequence ID" value="NZ_CP091244.1"/>
</dbReference>
<evidence type="ECO:0000313" key="2">
    <source>
        <dbReference type="EMBL" id="UJS26251.1"/>
    </source>
</evidence>
<evidence type="ECO:0000313" key="3">
    <source>
        <dbReference type="Proteomes" id="UP001054801"/>
    </source>
</evidence>
<accession>A0ABY3T3W7</accession>
<dbReference type="InterPro" id="IPR002197">
    <property type="entry name" value="HTH_Fis"/>
</dbReference>
<dbReference type="InterPro" id="IPR009057">
    <property type="entry name" value="Homeodomain-like_sf"/>
</dbReference>
<name>A0ABY3T3W7_9GAMM</name>
<dbReference type="Gene3D" id="1.10.10.60">
    <property type="entry name" value="Homeodomain-like"/>
    <property type="match status" value="1"/>
</dbReference>
<dbReference type="Pfam" id="PF02954">
    <property type="entry name" value="HTH_8"/>
    <property type="match status" value="1"/>
</dbReference>
<sequence>MNQESLQALLRAVRIAVQDELATLPMEGTEDARRSRIWYDVQKAVYGEMAETAIATHDGNQFKAAISLGINRNTLRTWKQSQS</sequence>
<keyword evidence="3" id="KW-1185">Reference proteome</keyword>
<feature type="domain" description="DNA binding HTH" evidence="1">
    <location>
        <begin position="51"/>
        <end position="76"/>
    </location>
</feature>
<dbReference type="SUPFAM" id="SSF46689">
    <property type="entry name" value="Homeodomain-like"/>
    <property type="match status" value="1"/>
</dbReference>
<evidence type="ECO:0000259" key="1">
    <source>
        <dbReference type="Pfam" id="PF02954"/>
    </source>
</evidence>
<dbReference type="EMBL" id="CP091244">
    <property type="protein sequence ID" value="UJS26251.1"/>
    <property type="molecule type" value="Genomic_DNA"/>
</dbReference>
<dbReference type="Proteomes" id="UP001054801">
    <property type="component" value="Chromosome"/>
</dbReference>
<protein>
    <recommendedName>
        <fullName evidence="1">DNA binding HTH domain-containing protein</fullName>
    </recommendedName>
</protein>
<proteinExistence type="predicted"/>
<reference evidence="2" key="1">
    <citation type="journal article" date="2022" name="Microorganisms">
        <title>Two New Species of Filamentous Sulfur Bacteria of the Genus Thiothrix, Thiothrix winogradskyi sp. nov. and 'Candidatus Thiothrix sulfatifontis' sp. nov.</title>
        <authorList>
            <person name="Ravin N.V."/>
            <person name="Rossetti S."/>
            <person name="Beletsky A.V."/>
            <person name="Kadnikov V.V."/>
            <person name="Rudenko T.S."/>
            <person name="Smolyakov D.D."/>
            <person name="Moskvitina M.I."/>
            <person name="Gureeva M.V."/>
            <person name="Mardanov A.V."/>
            <person name="Grabovich M.Y."/>
        </authorList>
    </citation>
    <scope>NUCLEOTIDE SEQUENCE</scope>
    <source>
        <strain evidence="2">CT3</strain>
    </source>
</reference>
<gene>
    <name evidence="2" type="ORF">L2Y54_09490</name>
</gene>